<feature type="modified residue" description="4-aspartylphosphate" evidence="1">
    <location>
        <position position="67"/>
    </location>
</feature>
<dbReference type="PANTHER" id="PTHR44520">
    <property type="entry name" value="RESPONSE REGULATOR RCP1-RELATED"/>
    <property type="match status" value="1"/>
</dbReference>
<evidence type="ECO:0000256" key="1">
    <source>
        <dbReference type="PROSITE-ProRule" id="PRU00169"/>
    </source>
</evidence>
<dbReference type="InterPro" id="IPR001789">
    <property type="entry name" value="Sig_transdc_resp-reg_receiver"/>
</dbReference>
<name>A0A927GDP0_9BACT</name>
<protein>
    <submittedName>
        <fullName evidence="3">Response regulator</fullName>
    </submittedName>
</protein>
<keyword evidence="1" id="KW-0597">Phosphoprotein</keyword>
<evidence type="ECO:0000313" key="3">
    <source>
        <dbReference type="EMBL" id="MBD2753997.1"/>
    </source>
</evidence>
<keyword evidence="4" id="KW-1185">Reference proteome</keyword>
<organism evidence="3 4">
    <name type="scientific">Spirosoma validum</name>
    <dbReference type="NCBI Taxonomy" id="2771355"/>
    <lineage>
        <taxon>Bacteria</taxon>
        <taxon>Pseudomonadati</taxon>
        <taxon>Bacteroidota</taxon>
        <taxon>Cytophagia</taxon>
        <taxon>Cytophagales</taxon>
        <taxon>Cytophagaceae</taxon>
        <taxon>Spirosoma</taxon>
    </lineage>
</organism>
<dbReference type="InterPro" id="IPR052893">
    <property type="entry name" value="TCS_response_regulator"/>
</dbReference>
<evidence type="ECO:0000259" key="2">
    <source>
        <dbReference type="PROSITE" id="PS50110"/>
    </source>
</evidence>
<dbReference type="InterPro" id="IPR011006">
    <property type="entry name" value="CheY-like_superfamily"/>
</dbReference>
<accession>A0A927GDP0</accession>
<dbReference type="AlphaFoldDB" id="A0A927GDP0"/>
<proteinExistence type="predicted"/>
<reference evidence="3" key="1">
    <citation type="submission" date="2020-09" db="EMBL/GenBank/DDBJ databases">
        <authorList>
            <person name="Kim M.K."/>
        </authorList>
    </citation>
    <scope>NUCLEOTIDE SEQUENCE</scope>
    <source>
        <strain evidence="3">BT704</strain>
    </source>
</reference>
<dbReference type="Proteomes" id="UP000653797">
    <property type="component" value="Unassembled WGS sequence"/>
</dbReference>
<evidence type="ECO:0000313" key="4">
    <source>
        <dbReference type="Proteomes" id="UP000653797"/>
    </source>
</evidence>
<dbReference type="Gene3D" id="3.40.50.2300">
    <property type="match status" value="1"/>
</dbReference>
<gene>
    <name evidence="3" type="ORF">IC230_13905</name>
</gene>
<dbReference type="SMART" id="SM00448">
    <property type="entry name" value="REC"/>
    <property type="match status" value="1"/>
</dbReference>
<dbReference type="PANTHER" id="PTHR44520:SF2">
    <property type="entry name" value="RESPONSE REGULATOR RCP1"/>
    <property type="match status" value="1"/>
</dbReference>
<comment type="caution">
    <text evidence="3">The sequence shown here is derived from an EMBL/GenBank/DDBJ whole genome shotgun (WGS) entry which is preliminary data.</text>
</comment>
<feature type="domain" description="Response regulatory" evidence="2">
    <location>
        <begin position="13"/>
        <end position="135"/>
    </location>
</feature>
<dbReference type="SUPFAM" id="SSF52172">
    <property type="entry name" value="CheY-like"/>
    <property type="match status" value="1"/>
</dbReference>
<dbReference type="GO" id="GO:0000160">
    <property type="term" value="P:phosphorelay signal transduction system"/>
    <property type="evidence" value="ECO:0007669"/>
    <property type="project" value="InterPro"/>
</dbReference>
<dbReference type="EMBL" id="JACXAA010000004">
    <property type="protein sequence ID" value="MBD2753997.1"/>
    <property type="molecule type" value="Genomic_DNA"/>
</dbReference>
<sequence length="147" mass="16551">MPRITVPTPGRFIILSIDDDPTIADLLERSSQVSFPEASVIPIQSIAALDEYLQKQAAPLPKLILLDLNVPDSAEGFKLLTQLRQNSPVHLIPIIILSASDSDFHIKEAYFQGANAYMTKPESYGEWVRFMELLKNFWQQTATLPRL</sequence>
<dbReference type="RefSeq" id="WP_191039629.1">
    <property type="nucleotide sequence ID" value="NZ_JACXAA010000004.1"/>
</dbReference>
<dbReference type="Pfam" id="PF00072">
    <property type="entry name" value="Response_reg"/>
    <property type="match status" value="1"/>
</dbReference>
<dbReference type="PROSITE" id="PS50110">
    <property type="entry name" value="RESPONSE_REGULATORY"/>
    <property type="match status" value="1"/>
</dbReference>